<feature type="domain" description="Protein CotJB" evidence="1">
    <location>
        <begin position="8"/>
        <end position="83"/>
    </location>
</feature>
<dbReference type="EMBL" id="LKET01000027">
    <property type="protein sequence ID" value="KPU45137.1"/>
    <property type="molecule type" value="Genomic_DNA"/>
</dbReference>
<evidence type="ECO:0000313" key="2">
    <source>
        <dbReference type="EMBL" id="KPU45137.1"/>
    </source>
</evidence>
<dbReference type="PIRSF" id="PIRSF010606">
    <property type="entry name" value="Spore_coat_CotJB"/>
    <property type="match status" value="1"/>
</dbReference>
<organism evidence="2 3">
    <name type="scientific">Oxobacter pfennigii</name>
    <dbReference type="NCBI Taxonomy" id="36849"/>
    <lineage>
        <taxon>Bacteria</taxon>
        <taxon>Bacillati</taxon>
        <taxon>Bacillota</taxon>
        <taxon>Clostridia</taxon>
        <taxon>Eubacteriales</taxon>
        <taxon>Clostridiaceae</taxon>
        <taxon>Oxobacter</taxon>
    </lineage>
</organism>
<sequence>MREMDVKDLVKRIKELEFAAVDLNLFLDNNPTCQQAISDFNIVHKELMDLKEMYNMRVGPLQNFGNSPSKSVWTWVDEPWPWESGE</sequence>
<gene>
    <name evidence="2" type="ORF">OXPF_12640</name>
</gene>
<dbReference type="InterPro" id="IPR016571">
    <property type="entry name" value="Spore_coat_assembly_CotJB"/>
</dbReference>
<comment type="caution">
    <text evidence="2">The sequence shown here is derived from an EMBL/GenBank/DDBJ whole genome shotgun (WGS) entry which is preliminary data.</text>
</comment>
<dbReference type="RefSeq" id="WP_054874355.1">
    <property type="nucleotide sequence ID" value="NZ_LKET01000027.1"/>
</dbReference>
<dbReference type="STRING" id="36849.OXPF_12640"/>
<dbReference type="Pfam" id="PF12652">
    <property type="entry name" value="CotJB"/>
    <property type="match status" value="1"/>
</dbReference>
<proteinExistence type="predicted"/>
<reference evidence="2 3" key="1">
    <citation type="submission" date="2015-09" db="EMBL/GenBank/DDBJ databases">
        <title>Genome sequence of Oxobacter pfennigii DSM 3222.</title>
        <authorList>
            <person name="Poehlein A."/>
            <person name="Bengelsdorf F.R."/>
            <person name="Schiel-Bengelsdorf B."/>
            <person name="Duerre P."/>
            <person name="Daniel R."/>
        </authorList>
    </citation>
    <scope>NUCLEOTIDE SEQUENCE [LARGE SCALE GENOMIC DNA]</scope>
    <source>
        <strain evidence="2 3">DSM 3222</strain>
    </source>
</reference>
<keyword evidence="3" id="KW-1185">Reference proteome</keyword>
<dbReference type="Proteomes" id="UP000050326">
    <property type="component" value="Unassembled WGS sequence"/>
</dbReference>
<dbReference type="AlphaFoldDB" id="A0A0P8WRC9"/>
<name>A0A0P8WRC9_9CLOT</name>
<accession>A0A0P8WRC9</accession>
<protein>
    <submittedName>
        <fullName evidence="2">CotJB protein</fullName>
    </submittedName>
</protein>
<dbReference type="InterPro" id="IPR024207">
    <property type="entry name" value="CotJB_dom"/>
</dbReference>
<evidence type="ECO:0000259" key="1">
    <source>
        <dbReference type="Pfam" id="PF12652"/>
    </source>
</evidence>
<evidence type="ECO:0000313" key="3">
    <source>
        <dbReference type="Proteomes" id="UP000050326"/>
    </source>
</evidence>